<dbReference type="Gene3D" id="1.10.10.10">
    <property type="entry name" value="Winged helix-like DNA-binding domain superfamily/Winged helix DNA-binding domain"/>
    <property type="match status" value="1"/>
</dbReference>
<dbReference type="SUPFAM" id="SSF46785">
    <property type="entry name" value="Winged helix' DNA-binding domain"/>
    <property type="match status" value="1"/>
</dbReference>
<evidence type="ECO:0000313" key="6">
    <source>
        <dbReference type="Proteomes" id="UP000189299"/>
    </source>
</evidence>
<proteinExistence type="predicted"/>
<dbReference type="Pfam" id="PF08280">
    <property type="entry name" value="HTH_Mga"/>
    <property type="match status" value="1"/>
</dbReference>
<feature type="domain" description="M protein trans-acting positive regulator (MGA) HTH" evidence="4">
    <location>
        <begin position="11"/>
        <end position="67"/>
    </location>
</feature>
<keyword evidence="2" id="KW-0804">Transcription</keyword>
<keyword evidence="1" id="KW-0805">Transcription regulation</keyword>
<dbReference type="InterPro" id="IPR036390">
    <property type="entry name" value="WH_DNA-bd_sf"/>
</dbReference>
<dbReference type="Proteomes" id="UP000189299">
    <property type="component" value="Unassembled WGS sequence"/>
</dbReference>
<evidence type="ECO:0000256" key="1">
    <source>
        <dbReference type="ARBA" id="ARBA00023015"/>
    </source>
</evidence>
<name>A0A1V2UJ70_ENTMU</name>
<dbReference type="InterPro" id="IPR007737">
    <property type="entry name" value="Mga_HTH"/>
</dbReference>
<evidence type="ECO:0000259" key="3">
    <source>
        <dbReference type="Pfam" id="PF05043"/>
    </source>
</evidence>
<dbReference type="InterPro" id="IPR013199">
    <property type="entry name" value="HTH_Mga_DNA-bd_dom"/>
</dbReference>
<reference evidence="5 6" key="1">
    <citation type="submission" date="2016-12" db="EMBL/GenBank/DDBJ databases">
        <authorList>
            <person name="Song W.-J."/>
            <person name="Kurnit D.M."/>
        </authorList>
    </citation>
    <scope>NUCLEOTIDE SEQUENCE [LARGE SCALE GENOMIC DNA]</scope>
    <source>
        <strain evidence="5 6">CGB1038-1_S1</strain>
    </source>
</reference>
<dbReference type="Gene3D" id="3.40.50.2300">
    <property type="match status" value="1"/>
</dbReference>
<dbReference type="AlphaFoldDB" id="A0A1V2UJ70"/>
<evidence type="ECO:0000259" key="4">
    <source>
        <dbReference type="Pfam" id="PF08280"/>
    </source>
</evidence>
<dbReference type="OrthoDB" id="2172609at2"/>
<dbReference type="InterPro" id="IPR050661">
    <property type="entry name" value="BglG_antiterminators"/>
</dbReference>
<dbReference type="PANTHER" id="PTHR30185">
    <property type="entry name" value="CRYPTIC BETA-GLUCOSIDE BGL OPERON ANTITERMINATOR"/>
    <property type="match status" value="1"/>
</dbReference>
<accession>A0A1V2UJ70</accession>
<evidence type="ECO:0000313" key="5">
    <source>
        <dbReference type="EMBL" id="ONN43455.1"/>
    </source>
</evidence>
<organism evidence="5 6">
    <name type="scientific">Enterococcus mundtii</name>
    <dbReference type="NCBI Taxonomy" id="53346"/>
    <lineage>
        <taxon>Bacteria</taxon>
        <taxon>Bacillati</taxon>
        <taxon>Bacillota</taxon>
        <taxon>Bacilli</taxon>
        <taxon>Lactobacillales</taxon>
        <taxon>Enterococcaceae</taxon>
        <taxon>Enterococcus</taxon>
    </lineage>
</organism>
<gene>
    <name evidence="5" type="ORF">BTN92_06360</name>
</gene>
<sequence length="495" mass="58397">MEPFFKLHENKQLHRQINILTYLRKRNDITSITELVQEIGCTPPTLRSDIQALRAKLPPSIHLQSIKMIGYRLKIPDGETLDTYLLSLVRETITYKIIDRSLKGNQQSFEAMRLEYHLSSSALRKIIQHMNHELKNYRIQLSPKNGDLVGKENEIRFFFFNFYTSFRRTIITDHSYLFSQETYKVMFAELEQVFQSHLHISNFRATLWLSILKERWLRRKQGEIPSETLSMIQSRKSFKRFSKKITPFLREILGIQQLSVNELVWAYLIALHCISYSSSNYQETRSHKATHYQEEAPAKKRIKQFLLDEALIDGTTKEGIEQMSAYLANLRLLNKITDGFENHPLAIDHLVDPSFELLYHSWQDRLQQHKWQEILPMTCIKDVALSLSMIQSSYQQIQRRKKQTIVFTFHGDAGYDNFLMAMIQKWLPETYHPLFLFDQPIKQTKIDELEACLIVSNYDLTEKMACEVIQIAQIPTHEEWKDLKLHLIERASSHS</sequence>
<comment type="caution">
    <text evidence="5">The sequence shown here is derived from an EMBL/GenBank/DDBJ whole genome shotgun (WGS) entry which is preliminary data.</text>
</comment>
<dbReference type="Pfam" id="PF05043">
    <property type="entry name" value="Mga"/>
    <property type="match status" value="1"/>
</dbReference>
<dbReference type="EMBL" id="MSTR01000005">
    <property type="protein sequence ID" value="ONN43455.1"/>
    <property type="molecule type" value="Genomic_DNA"/>
</dbReference>
<dbReference type="RefSeq" id="WP_062805135.1">
    <property type="nucleotide sequence ID" value="NZ_CABMMO010000005.1"/>
</dbReference>
<dbReference type="InterPro" id="IPR036388">
    <property type="entry name" value="WH-like_DNA-bd_sf"/>
</dbReference>
<dbReference type="STRING" id="53346.A5802_001229"/>
<evidence type="ECO:0000256" key="2">
    <source>
        <dbReference type="ARBA" id="ARBA00023163"/>
    </source>
</evidence>
<feature type="domain" description="Mga helix-turn-helix" evidence="3">
    <location>
        <begin position="85"/>
        <end position="163"/>
    </location>
</feature>
<evidence type="ECO:0008006" key="7">
    <source>
        <dbReference type="Google" id="ProtNLM"/>
    </source>
</evidence>
<protein>
    <recommendedName>
        <fullName evidence="7">HTH domain-containing protein</fullName>
    </recommendedName>
</protein>
<dbReference type="PANTHER" id="PTHR30185:SF18">
    <property type="entry name" value="TRANSCRIPTIONAL REGULATOR MTLR"/>
    <property type="match status" value="1"/>
</dbReference>